<dbReference type="FunFam" id="1.10.760.10:FF:000019">
    <property type="entry name" value="Di-heme cytochrome C peroxidase"/>
    <property type="match status" value="1"/>
</dbReference>
<evidence type="ECO:0000313" key="17">
    <source>
        <dbReference type="EMBL" id="AJD49843.1"/>
    </source>
</evidence>
<feature type="binding site" description="covalent" evidence="13">
    <location>
        <position position="102"/>
    </location>
    <ligand>
        <name>heme c</name>
        <dbReference type="ChEBI" id="CHEBI:61717"/>
        <label>1</label>
    </ligand>
</feature>
<evidence type="ECO:0000256" key="6">
    <source>
        <dbReference type="ARBA" id="ARBA00022729"/>
    </source>
</evidence>
<evidence type="ECO:0000256" key="11">
    <source>
        <dbReference type="ARBA" id="ARBA00058991"/>
    </source>
</evidence>
<dbReference type="HOGENOM" id="CLU_034652_3_2_6"/>
<keyword evidence="17" id="KW-0575">Peroxidase</keyword>
<evidence type="ECO:0000256" key="8">
    <source>
        <dbReference type="ARBA" id="ARBA00022982"/>
    </source>
</evidence>
<gene>
    <name evidence="17" type="ORF">S7S_17155</name>
</gene>
<dbReference type="Gene3D" id="1.10.760.10">
    <property type="entry name" value="Cytochrome c-like domain"/>
    <property type="match status" value="2"/>
</dbReference>
<evidence type="ECO:0000313" key="18">
    <source>
        <dbReference type="Proteomes" id="UP000006764"/>
    </source>
</evidence>
<accession>A0A0B4XTK5</accession>
<dbReference type="InterPro" id="IPR004852">
    <property type="entry name" value="Di-haem_cyt_c_peroxidsae"/>
</dbReference>
<evidence type="ECO:0000256" key="14">
    <source>
        <dbReference type="PIRSR" id="PIRSR000294-2"/>
    </source>
</evidence>
<feature type="binding site" description="covalent" evidence="13">
    <location>
        <position position="99"/>
    </location>
    <ligand>
        <name>heme c</name>
        <dbReference type="ChEBI" id="CHEBI:61717"/>
        <label>1</label>
    </ligand>
</feature>
<comment type="subcellular location">
    <subcellularLocation>
        <location evidence="1">Periplasm</location>
    </subcellularLocation>
</comment>
<dbReference type="GO" id="GO:0020037">
    <property type="term" value="F:heme binding"/>
    <property type="evidence" value="ECO:0007669"/>
    <property type="project" value="InterPro"/>
</dbReference>
<dbReference type="EMBL" id="CP004387">
    <property type="protein sequence ID" value="AJD49843.1"/>
    <property type="molecule type" value="Genomic_DNA"/>
</dbReference>
<evidence type="ECO:0000256" key="5">
    <source>
        <dbReference type="ARBA" id="ARBA00022723"/>
    </source>
</evidence>
<dbReference type="InterPro" id="IPR026259">
    <property type="entry name" value="MauG/Cytc_peroxidase"/>
</dbReference>
<dbReference type="InterPro" id="IPR009056">
    <property type="entry name" value="Cyt_c-like_dom"/>
</dbReference>
<dbReference type="STRING" id="391936.S7S_17155"/>
<reference evidence="17 18" key="1">
    <citation type="journal article" date="2012" name="J. Bacteriol.">
        <title>Genome sequence of an alkane-degrading bacterium, Alcanivorax pacificus type strain W11-5, isolated from deep sea sediment.</title>
        <authorList>
            <person name="Lai Q."/>
            <person name="Shao Z."/>
        </authorList>
    </citation>
    <scope>NUCLEOTIDE SEQUENCE [LARGE SCALE GENOMIC DNA]</scope>
    <source>
        <strain evidence="17 18">W11-5</strain>
    </source>
</reference>
<dbReference type="PIRSF" id="PIRSF000294">
    <property type="entry name" value="Cytochrome-c_peroxidase"/>
    <property type="match status" value="1"/>
</dbReference>
<evidence type="ECO:0000259" key="16">
    <source>
        <dbReference type="PROSITE" id="PS51007"/>
    </source>
</evidence>
<keyword evidence="4 13" id="KW-0349">Heme</keyword>
<dbReference type="GO" id="GO:0009055">
    <property type="term" value="F:electron transfer activity"/>
    <property type="evidence" value="ECO:0007669"/>
    <property type="project" value="InterPro"/>
</dbReference>
<feature type="signal peptide" evidence="15">
    <location>
        <begin position="1"/>
        <end position="20"/>
    </location>
</feature>
<comment type="PTM">
    <text evidence="13">Binds 2 heme groups per subunit.</text>
</comment>
<dbReference type="InterPro" id="IPR051395">
    <property type="entry name" value="Cytochrome_c_Peroxidase/MauG"/>
</dbReference>
<keyword evidence="10 14" id="KW-0408">Iron</keyword>
<feature type="binding site" description="covalent" evidence="13">
    <location>
        <position position="244"/>
    </location>
    <ligand>
        <name>heme c</name>
        <dbReference type="ChEBI" id="CHEBI:61717"/>
        <label>2</label>
    </ligand>
</feature>
<feature type="binding site" description="covalent" evidence="13">
    <location>
        <position position="247"/>
    </location>
    <ligand>
        <name>heme c</name>
        <dbReference type="ChEBI" id="CHEBI:61717"/>
        <label>2</label>
    </ligand>
</feature>
<dbReference type="GO" id="GO:0046872">
    <property type="term" value="F:metal ion binding"/>
    <property type="evidence" value="ECO:0007669"/>
    <property type="project" value="UniProtKB-KW"/>
</dbReference>
<keyword evidence="18" id="KW-1185">Reference proteome</keyword>
<evidence type="ECO:0000256" key="1">
    <source>
        <dbReference type="ARBA" id="ARBA00004418"/>
    </source>
</evidence>
<comment type="cofactor">
    <cofactor evidence="13">
        <name>heme</name>
        <dbReference type="ChEBI" id="CHEBI:30413"/>
    </cofactor>
    <text evidence="13">Binds 2 heme groups.</text>
</comment>
<dbReference type="GO" id="GO:0042597">
    <property type="term" value="C:periplasmic space"/>
    <property type="evidence" value="ECO:0007669"/>
    <property type="project" value="UniProtKB-SubCell"/>
</dbReference>
<evidence type="ECO:0000256" key="10">
    <source>
        <dbReference type="ARBA" id="ARBA00023004"/>
    </source>
</evidence>
<sequence>MRSRLAGLVLLGLMSGSAAASQCVTLPAEPDMAALRAAYEQPVNCWPAPTIADGIAWHEIAPLPPVPYPEDNPYSADKAVLGRLLFFDPRLSSSGQIACASCHDPDLGWADGRAVPFGHDRRAGGRNAPTIINAGYLQSVFWDGRAETLEQQALMAMVNPREMNADLKQVMRTLGRIPAYRDAFERAFGEDDINQDTVARAIATFVRTVTSRTSRFDRFMRGEYRFLSDAQVRGLHLFRTQAGCMNCHHGPLLTDGEFHNIGLHFFGRLKEDRGRYDATGRAEDIGKFRTPGLRDVTFTGPWAHNGLLLTLEGLLNIYNAGGAEVSARNPLREDPRYPENSPLLKPLGLSEQDIAALVAFLESISRQPHRMSPPPLPGLQ</sequence>
<keyword evidence="3" id="KW-0813">Transport</keyword>
<evidence type="ECO:0000256" key="7">
    <source>
        <dbReference type="ARBA" id="ARBA00022764"/>
    </source>
</evidence>
<evidence type="ECO:0000256" key="3">
    <source>
        <dbReference type="ARBA" id="ARBA00022448"/>
    </source>
</evidence>
<dbReference type="KEGG" id="apac:S7S_17155"/>
<dbReference type="OrthoDB" id="100785at2"/>
<feature type="binding site" description="axial binding residue" evidence="14">
    <location>
        <position position="248"/>
    </location>
    <ligand>
        <name>heme c</name>
        <dbReference type="ChEBI" id="CHEBI:61717"/>
        <label>2</label>
    </ligand>
    <ligandPart>
        <name>Fe</name>
        <dbReference type="ChEBI" id="CHEBI:18248"/>
    </ligandPart>
</feature>
<dbReference type="SUPFAM" id="SSF46626">
    <property type="entry name" value="Cytochrome c"/>
    <property type="match status" value="2"/>
</dbReference>
<keyword evidence="5 14" id="KW-0479">Metal-binding</keyword>
<dbReference type="AlphaFoldDB" id="A0A0B4XTK5"/>
<evidence type="ECO:0000256" key="12">
    <source>
        <dbReference type="ARBA" id="ARBA00073576"/>
    </source>
</evidence>
<keyword evidence="6 15" id="KW-0732">Signal</keyword>
<dbReference type="RefSeq" id="WP_008734970.1">
    <property type="nucleotide sequence ID" value="NZ_CP004387.1"/>
</dbReference>
<keyword evidence="7" id="KW-0574">Periplasm</keyword>
<dbReference type="PANTHER" id="PTHR30600">
    <property type="entry name" value="CYTOCHROME C PEROXIDASE-RELATED"/>
    <property type="match status" value="1"/>
</dbReference>
<proteinExistence type="predicted"/>
<feature type="domain" description="Cytochrome c" evidence="16">
    <location>
        <begin position="229"/>
        <end position="365"/>
    </location>
</feature>
<feature type="chain" id="PRO_5002112155" description="Methylamine utilization protein MauG" evidence="15">
    <location>
        <begin position="21"/>
        <end position="380"/>
    </location>
</feature>
<dbReference type="GO" id="GO:0004130">
    <property type="term" value="F:cytochrome-c peroxidase activity"/>
    <property type="evidence" value="ECO:0007669"/>
    <property type="project" value="TreeGrafter"/>
</dbReference>
<dbReference type="PROSITE" id="PS51007">
    <property type="entry name" value="CYTC"/>
    <property type="match status" value="2"/>
</dbReference>
<dbReference type="Pfam" id="PF03150">
    <property type="entry name" value="CCP_MauG"/>
    <property type="match status" value="1"/>
</dbReference>
<feature type="binding site" description="axial binding residue" evidence="14">
    <location>
        <position position="119"/>
    </location>
    <ligand>
        <name>heme c</name>
        <dbReference type="ChEBI" id="CHEBI:61717"/>
        <label>1</label>
    </ligand>
    <ligandPart>
        <name>Fe</name>
        <dbReference type="ChEBI" id="CHEBI:18248"/>
    </ligandPart>
</feature>
<evidence type="ECO:0000256" key="13">
    <source>
        <dbReference type="PIRSR" id="PIRSR000294-1"/>
    </source>
</evidence>
<evidence type="ECO:0000256" key="15">
    <source>
        <dbReference type="SAM" id="SignalP"/>
    </source>
</evidence>
<keyword evidence="8" id="KW-0249">Electron transport</keyword>
<feature type="domain" description="Cytochrome c" evidence="16">
    <location>
        <begin position="77"/>
        <end position="178"/>
    </location>
</feature>
<organism evidence="17 18">
    <name type="scientific">Isoalcanivorax pacificus W11-5</name>
    <dbReference type="NCBI Taxonomy" id="391936"/>
    <lineage>
        <taxon>Bacteria</taxon>
        <taxon>Pseudomonadati</taxon>
        <taxon>Pseudomonadota</taxon>
        <taxon>Gammaproteobacteria</taxon>
        <taxon>Oceanospirillales</taxon>
        <taxon>Alcanivoracaceae</taxon>
        <taxon>Isoalcanivorax</taxon>
    </lineage>
</organism>
<comment type="pathway">
    <text evidence="2">One-carbon metabolism; methylamine degradation.</text>
</comment>
<evidence type="ECO:0000256" key="4">
    <source>
        <dbReference type="ARBA" id="ARBA00022617"/>
    </source>
</evidence>
<dbReference type="Proteomes" id="UP000006764">
    <property type="component" value="Chromosome"/>
</dbReference>
<evidence type="ECO:0000256" key="9">
    <source>
        <dbReference type="ARBA" id="ARBA00023002"/>
    </source>
</evidence>
<name>A0A0B4XTK5_9GAMM</name>
<feature type="binding site" description="axial binding residue" evidence="14">
    <location>
        <position position="103"/>
    </location>
    <ligand>
        <name>heme c</name>
        <dbReference type="ChEBI" id="CHEBI:61717"/>
        <label>1</label>
    </ligand>
    <ligandPart>
        <name>Fe</name>
        <dbReference type="ChEBI" id="CHEBI:18248"/>
    </ligandPart>
</feature>
<dbReference type="PANTHER" id="PTHR30600:SF10">
    <property type="entry name" value="BLL6722 PROTEIN"/>
    <property type="match status" value="1"/>
</dbReference>
<comment type="function">
    <text evidence="11">Involved in methylamine metabolism. Essential for the maturation of the beta subunit of MADH, presumably via a step in the biosynthesis of tryptophan tryptophylquinone (TTQ), the cofactor of MADH.</text>
</comment>
<dbReference type="InterPro" id="IPR036909">
    <property type="entry name" value="Cyt_c-like_dom_sf"/>
</dbReference>
<protein>
    <recommendedName>
        <fullName evidence="12">Methylamine utilization protein MauG</fullName>
    </recommendedName>
</protein>
<keyword evidence="9" id="KW-0560">Oxidoreductase</keyword>
<evidence type="ECO:0000256" key="2">
    <source>
        <dbReference type="ARBA" id="ARBA00004856"/>
    </source>
</evidence>